<dbReference type="PATRIC" id="fig|1214101.3.peg.427"/>
<dbReference type="RefSeq" id="WP_015655208.1">
    <property type="nucleotide sequence ID" value="NC_020504.1"/>
</dbReference>
<dbReference type="KEGG" id="sdv:BN159_0425"/>
<dbReference type="OrthoDB" id="4320485at2"/>
<keyword evidence="2" id="KW-1185">Reference proteome</keyword>
<evidence type="ECO:0000313" key="1">
    <source>
        <dbReference type="EMBL" id="CCK24804.1"/>
    </source>
</evidence>
<evidence type="ECO:0000313" key="2">
    <source>
        <dbReference type="Proteomes" id="UP000008043"/>
    </source>
</evidence>
<gene>
    <name evidence="1" type="ORF">BN159_0425</name>
</gene>
<reference evidence="1 2" key="1">
    <citation type="journal article" date="2012" name="J. Bacteriol.">
        <title>Genome sequence of the bacterium Streptomyces davawensis JCM 4913 and heterologous production of the unique antibiotic roseoflavin.</title>
        <authorList>
            <person name="Jankowitsch F."/>
            <person name="Schwarz J."/>
            <person name="Ruckert C."/>
            <person name="Gust B."/>
            <person name="Szczepanowski R."/>
            <person name="Blom J."/>
            <person name="Pelzer S."/>
            <person name="Kalinowski J."/>
            <person name="Mack M."/>
        </authorList>
    </citation>
    <scope>NUCLEOTIDE SEQUENCE [LARGE SCALE GENOMIC DNA]</scope>
    <source>
        <strain evidence="2">DSM 101723 / JCM 4913 / KCC S-0913 / 768</strain>
    </source>
</reference>
<proteinExistence type="predicted"/>
<dbReference type="AlphaFoldDB" id="K4QWS6"/>
<sequence>MNSDARLLRIHNDCPGATWPPGTLCVFHLGDAWVLRAAVDFGLGDLVLVRHRFPDQHVTLDGDVITVWPRPREAP</sequence>
<dbReference type="eggNOG" id="ENOG5031WXF">
    <property type="taxonomic scope" value="Bacteria"/>
</dbReference>
<organism evidence="1 2">
    <name type="scientific">Streptomyces davaonensis (strain DSM 101723 / JCM 4913 / KCC S-0913 / 768)</name>
    <dbReference type="NCBI Taxonomy" id="1214101"/>
    <lineage>
        <taxon>Bacteria</taxon>
        <taxon>Bacillati</taxon>
        <taxon>Actinomycetota</taxon>
        <taxon>Actinomycetes</taxon>
        <taxon>Kitasatosporales</taxon>
        <taxon>Streptomycetaceae</taxon>
        <taxon>Streptomyces</taxon>
    </lineage>
</organism>
<name>K4QWS6_STRDJ</name>
<dbReference type="HOGENOM" id="CLU_2669369_0_0_11"/>
<accession>K4QWS6</accession>
<protein>
    <submittedName>
        <fullName evidence="1">Uncharacterized protein</fullName>
    </submittedName>
</protein>
<dbReference type="STRING" id="1214101.BN159_0425"/>
<dbReference type="EMBL" id="HE971709">
    <property type="protein sequence ID" value="CCK24804.1"/>
    <property type="molecule type" value="Genomic_DNA"/>
</dbReference>
<dbReference type="Proteomes" id="UP000008043">
    <property type="component" value="Chromosome"/>
</dbReference>